<organism evidence="1 2">
    <name type="scientific">Paraburkholderia aspalathi</name>
    <dbReference type="NCBI Taxonomy" id="1324617"/>
    <lineage>
        <taxon>Bacteria</taxon>
        <taxon>Pseudomonadati</taxon>
        <taxon>Pseudomonadota</taxon>
        <taxon>Betaproteobacteria</taxon>
        <taxon>Burkholderiales</taxon>
        <taxon>Burkholderiaceae</taxon>
        <taxon>Paraburkholderia</taxon>
    </lineage>
</organism>
<proteinExistence type="predicted"/>
<comment type="caution">
    <text evidence="1">The sequence shown here is derived from an EMBL/GenBank/DDBJ whole genome shotgun (WGS) entry which is preliminary data.</text>
</comment>
<accession>A0ABM8SHP9</accession>
<sequence length="79" mass="8517">MPADAAAVRTWFEQHAGAGYDWAGVFGFVVRPLGGEPDRYFCSGSIATAPGVKEPFRLDPNAFEGFAASVAQYDRAFVE</sequence>
<dbReference type="RefSeq" id="WP_200620871.1">
    <property type="nucleotide sequence ID" value="NZ_CAJNAU010000063.1"/>
</dbReference>
<gene>
    <name evidence="1" type="ORF">R69658_05386</name>
</gene>
<dbReference type="EMBL" id="CAJNAU010000063">
    <property type="protein sequence ID" value="CAE6810682.1"/>
    <property type="molecule type" value="Genomic_DNA"/>
</dbReference>
<protein>
    <submittedName>
        <fullName evidence="1">Uncharacterized protein</fullName>
    </submittedName>
</protein>
<name>A0ABM8SHP9_9BURK</name>
<evidence type="ECO:0000313" key="2">
    <source>
        <dbReference type="Proteomes" id="UP000674425"/>
    </source>
</evidence>
<keyword evidence="2" id="KW-1185">Reference proteome</keyword>
<dbReference type="Proteomes" id="UP000674425">
    <property type="component" value="Unassembled WGS sequence"/>
</dbReference>
<reference evidence="1 2" key="1">
    <citation type="submission" date="2021-02" db="EMBL/GenBank/DDBJ databases">
        <authorList>
            <person name="Vanwijnsberghe S."/>
        </authorList>
    </citation>
    <scope>NUCLEOTIDE SEQUENCE [LARGE SCALE GENOMIC DNA]</scope>
    <source>
        <strain evidence="1 2">R-69658</strain>
    </source>
</reference>
<evidence type="ECO:0000313" key="1">
    <source>
        <dbReference type="EMBL" id="CAE6810682.1"/>
    </source>
</evidence>